<evidence type="ECO:0000313" key="2">
    <source>
        <dbReference type="EMBL" id="QPL05556.1"/>
    </source>
</evidence>
<dbReference type="Proteomes" id="UP000594637">
    <property type="component" value="Chromosome"/>
</dbReference>
<proteinExistence type="predicted"/>
<sequence>MSERSVGSWERAGAPTAKVPLLAAATAMPETFFLRAPAEPVAQEAIFFRARRRAGASLLGRSTAVAFLGADFYGELMQCLRLPAVDVPALDGASPEEAAAELRRTWRVGTDVLPNLTRLAEAHGVRVVGLPDPEEDVDAFSFWSEGQPFVVLARSKTAERARFDLAHELGHLVMHSDTLDERVTDRQLEHEANRFAAELLVPRQTLRASVTSSSVGLEALLDLKTRFGVSARAMAYSLKDAGRLSDWATRQVLVELERRGFRAGEPGSHLTWERSRVFDALPEMLRARGMSPGSWVRAIGQRRDDVHAFTLGQMMLAV</sequence>
<dbReference type="InterPro" id="IPR052345">
    <property type="entry name" value="Rad_response_metalloprotease"/>
</dbReference>
<name>A0A7T0PVR2_9ACTO</name>
<organism evidence="2 3">
    <name type="scientific">Actinomyces respiraculi</name>
    <dbReference type="NCBI Taxonomy" id="2744574"/>
    <lineage>
        <taxon>Bacteria</taxon>
        <taxon>Bacillati</taxon>
        <taxon>Actinomycetota</taxon>
        <taxon>Actinomycetes</taxon>
        <taxon>Actinomycetales</taxon>
        <taxon>Actinomycetaceae</taxon>
        <taxon>Actinomyces</taxon>
    </lineage>
</organism>
<dbReference type="PANTHER" id="PTHR43236:SF1">
    <property type="entry name" value="BLL7220 PROTEIN"/>
    <property type="match status" value="1"/>
</dbReference>
<feature type="domain" description="IrrE N-terminal-like" evidence="1">
    <location>
        <begin position="120"/>
        <end position="238"/>
    </location>
</feature>
<dbReference type="KEGG" id="arep:ID810_00735"/>
<dbReference type="RefSeq" id="WP_166856981.1">
    <property type="nucleotide sequence ID" value="NZ_CP063989.1"/>
</dbReference>
<gene>
    <name evidence="2" type="ORF">ID810_00735</name>
</gene>
<evidence type="ECO:0000259" key="1">
    <source>
        <dbReference type="Pfam" id="PF06114"/>
    </source>
</evidence>
<reference evidence="2 3" key="1">
    <citation type="submission" date="2020-11" db="EMBL/GenBank/DDBJ databases">
        <title>Actinomyces sp. ZJ750.</title>
        <authorList>
            <person name="Zhou J."/>
        </authorList>
    </citation>
    <scope>NUCLEOTIDE SEQUENCE [LARGE SCALE GENOMIC DNA]</scope>
    <source>
        <strain evidence="2 3">ZJ750</strain>
    </source>
</reference>
<dbReference type="InterPro" id="IPR010359">
    <property type="entry name" value="IrrE_HExxH"/>
</dbReference>
<dbReference type="PANTHER" id="PTHR43236">
    <property type="entry name" value="ANTITOXIN HIGA1"/>
    <property type="match status" value="1"/>
</dbReference>
<evidence type="ECO:0000313" key="3">
    <source>
        <dbReference type="Proteomes" id="UP000594637"/>
    </source>
</evidence>
<dbReference type="Gene3D" id="1.10.10.2910">
    <property type="match status" value="1"/>
</dbReference>
<dbReference type="EMBL" id="CP063989">
    <property type="protein sequence ID" value="QPL05556.1"/>
    <property type="molecule type" value="Genomic_DNA"/>
</dbReference>
<accession>A0A7T0PVR2</accession>
<dbReference type="AlphaFoldDB" id="A0A7T0PVR2"/>
<dbReference type="Pfam" id="PF06114">
    <property type="entry name" value="Peptidase_M78"/>
    <property type="match status" value="1"/>
</dbReference>
<protein>
    <submittedName>
        <fullName evidence="2">ImmA/IrrE family metallo-endopeptidase</fullName>
    </submittedName>
</protein>
<keyword evidence="3" id="KW-1185">Reference proteome</keyword>